<dbReference type="InterPro" id="IPR058304">
    <property type="entry name" value="DUF7991"/>
</dbReference>
<evidence type="ECO:0000313" key="5">
    <source>
        <dbReference type="Proteomes" id="UP000296216"/>
    </source>
</evidence>
<reference evidence="3" key="3">
    <citation type="journal article" name="MicrobiologyOpen">
        <title>Whole-genome comparison between the type strain of Halobacterium salinarum (DSM 3754(T)) and the laboratory strains R1 and NRC-1.</title>
        <authorList>
            <person name="Pfeiffer F."/>
            <person name="Losensky G."/>
            <person name="Marchfelder A."/>
            <person name="Habermann B."/>
            <person name="Dyall-Smith M."/>
        </authorList>
    </citation>
    <scope>NUCLEOTIDE SEQUENCE</scope>
    <source>
        <strain evidence="3">91-R6</strain>
    </source>
</reference>
<sequence>MVSAATAAGVALIVVVHAAIAAFAARFFRITLNTRLGAVIYTLVLVPVVYVVTTILFGVLGVGAGTFSDPGSLIVTTWAFPFFLGWSVHLFWLPPVEEFSDRPENTRQ</sequence>
<dbReference type="GeneID" id="68694539"/>
<dbReference type="EMBL" id="VRYN01000001">
    <property type="protein sequence ID" value="TYO81862.1"/>
    <property type="molecule type" value="Genomic_DNA"/>
</dbReference>
<keyword evidence="1" id="KW-1133">Transmembrane helix</keyword>
<dbReference type="Proteomes" id="UP000323075">
    <property type="component" value="Unassembled WGS sequence"/>
</dbReference>
<keyword evidence="1" id="KW-0812">Transmembrane</keyword>
<keyword evidence="1" id="KW-0472">Membrane</keyword>
<name>A0A4D6GUP5_HALS9</name>
<organism evidence="3 5">
    <name type="scientific">Halobacterium salinarum (strain ATCC 33171 / DSM 3754 / JCM 8978 / NBRC 102687 / NCIMB 764 / 91-R6)</name>
    <dbReference type="NCBI Taxonomy" id="2597657"/>
    <lineage>
        <taxon>Archaea</taxon>
        <taxon>Methanobacteriati</taxon>
        <taxon>Methanobacteriota</taxon>
        <taxon>Stenosarchaea group</taxon>
        <taxon>Halobacteria</taxon>
        <taxon>Halobacteriales</taxon>
        <taxon>Halobacteriaceae</taxon>
        <taxon>Halobacterium</taxon>
    </lineage>
</organism>
<reference evidence="4 6" key="2">
    <citation type="submission" date="2019-07" db="EMBL/GenBank/DDBJ databases">
        <title>Genomic Encyclopedia of Archaeal and Bacterial Type Strains, Phase II (KMG-II): from individual species to whole genera.</title>
        <authorList>
            <person name="Goeker M."/>
        </authorList>
    </citation>
    <scope>NUCLEOTIDE SEQUENCE [LARGE SCALE GENOMIC DNA]</scope>
    <source>
        <strain evidence="4 6">DSM 3754</strain>
    </source>
</reference>
<gene>
    <name evidence="4" type="ORF">APQ99_00374</name>
    <name evidence="3" type="ORF">HBSAL_09780</name>
</gene>
<dbReference type="AlphaFoldDB" id="A0A4D6GUP5"/>
<dbReference type="RefSeq" id="WP_010903415.1">
    <property type="nucleotide sequence ID" value="NZ_VRYN01000001.1"/>
</dbReference>
<dbReference type="EMBL" id="CP038631">
    <property type="protein sequence ID" value="QCC45600.1"/>
    <property type="molecule type" value="Genomic_DNA"/>
</dbReference>
<evidence type="ECO:0000256" key="1">
    <source>
        <dbReference type="SAM" id="Phobius"/>
    </source>
</evidence>
<feature type="transmembrane region" description="Helical" evidence="1">
    <location>
        <begin position="6"/>
        <end position="28"/>
    </location>
</feature>
<evidence type="ECO:0000313" key="3">
    <source>
        <dbReference type="EMBL" id="QCC45600.1"/>
    </source>
</evidence>
<proteinExistence type="predicted"/>
<protein>
    <recommendedName>
        <fullName evidence="2">DUF7991 domain-containing protein</fullName>
    </recommendedName>
</protein>
<feature type="transmembrane region" description="Helical" evidence="1">
    <location>
        <begin position="40"/>
        <end position="67"/>
    </location>
</feature>
<evidence type="ECO:0000259" key="2">
    <source>
        <dbReference type="Pfam" id="PF25953"/>
    </source>
</evidence>
<dbReference type="Proteomes" id="UP000296216">
    <property type="component" value="Chromosome"/>
</dbReference>
<feature type="domain" description="DUF7991" evidence="2">
    <location>
        <begin position="1"/>
        <end position="105"/>
    </location>
</feature>
<evidence type="ECO:0000313" key="4">
    <source>
        <dbReference type="EMBL" id="TYO81862.1"/>
    </source>
</evidence>
<reference evidence="3 5" key="1">
    <citation type="journal article" date="2019" name="Microbiol. Resour. Announc.">
        <title>The Genome Sequence of the Halobacterium salinarum Type Strain Is Closely Related to That of Laboratory Strains NRC-1 and R1.</title>
        <authorList>
            <person name="Pfeiffer F."/>
            <person name="Marchfelder A."/>
            <person name="Habermann B."/>
            <person name="Dyall-Smith M.L."/>
        </authorList>
    </citation>
    <scope>NUCLEOTIDE SEQUENCE [LARGE SCALE GENOMIC DNA]</scope>
    <source>
        <strain evidence="3">91-R6</strain>
        <strain evidence="5">ATCC 33171 / DSM 3754 / JCM 8978 / NBRC 102687 / NCIMB 764 / 91-R6</strain>
    </source>
</reference>
<evidence type="ECO:0000313" key="6">
    <source>
        <dbReference type="Proteomes" id="UP000323075"/>
    </source>
</evidence>
<dbReference type="Pfam" id="PF25953">
    <property type="entry name" value="DUF7991"/>
    <property type="match status" value="1"/>
</dbReference>
<feature type="transmembrane region" description="Helical" evidence="1">
    <location>
        <begin position="73"/>
        <end position="93"/>
    </location>
</feature>
<accession>A0A4D6GUP5</accession>